<dbReference type="SUPFAM" id="SSF55729">
    <property type="entry name" value="Acyl-CoA N-acyltransferases (Nat)"/>
    <property type="match status" value="1"/>
</dbReference>
<reference evidence="2 3" key="1">
    <citation type="submission" date="2013-12" db="EMBL/GenBank/DDBJ databases">
        <authorList>
            <consortium name="DOE Joint Genome Institute"/>
            <person name="Smidt H."/>
            <person name="Huntemann M."/>
            <person name="Han J."/>
            <person name="Chen A."/>
            <person name="Kyrpides N."/>
            <person name="Mavromatis K."/>
            <person name="Markowitz V."/>
            <person name="Palaniappan K."/>
            <person name="Ivanova N."/>
            <person name="Schaumberg A."/>
            <person name="Pati A."/>
            <person name="Liolios K."/>
            <person name="Nordberg H.P."/>
            <person name="Cantor M.N."/>
            <person name="Hua S.X."/>
            <person name="Woyke T."/>
        </authorList>
    </citation>
    <scope>NUCLEOTIDE SEQUENCE [LARGE SCALE GENOMIC DNA]</scope>
    <source>
        <strain evidence="3">DSM 15288</strain>
    </source>
</reference>
<keyword evidence="2" id="KW-0808">Transferase</keyword>
<dbReference type="AlphaFoldDB" id="W0EAD4"/>
<dbReference type="Gene3D" id="3.40.630.30">
    <property type="match status" value="1"/>
</dbReference>
<dbReference type="GO" id="GO:0016747">
    <property type="term" value="F:acyltransferase activity, transferring groups other than amino-acyl groups"/>
    <property type="evidence" value="ECO:0007669"/>
    <property type="project" value="InterPro"/>
</dbReference>
<dbReference type="HOGENOM" id="CLU_116318_1_0_9"/>
<dbReference type="EMBL" id="CP007032">
    <property type="protein sequence ID" value="AHF06159.1"/>
    <property type="molecule type" value="Genomic_DNA"/>
</dbReference>
<dbReference type="eggNOG" id="COG3153">
    <property type="taxonomic scope" value="Bacteria"/>
</dbReference>
<evidence type="ECO:0000259" key="1">
    <source>
        <dbReference type="PROSITE" id="PS51186"/>
    </source>
</evidence>
<dbReference type="KEGG" id="dmt:DESME_03155"/>
<evidence type="ECO:0000313" key="3">
    <source>
        <dbReference type="Proteomes" id="UP000010847"/>
    </source>
</evidence>
<dbReference type="PROSITE" id="PS51186">
    <property type="entry name" value="GNAT"/>
    <property type="match status" value="1"/>
</dbReference>
<dbReference type="Proteomes" id="UP000010847">
    <property type="component" value="Chromosome"/>
</dbReference>
<dbReference type="STRING" id="871968.DESME_03155"/>
<organism evidence="2 3">
    <name type="scientific">Desulfitobacterium metallireducens DSM 15288</name>
    <dbReference type="NCBI Taxonomy" id="871968"/>
    <lineage>
        <taxon>Bacteria</taxon>
        <taxon>Bacillati</taxon>
        <taxon>Bacillota</taxon>
        <taxon>Clostridia</taxon>
        <taxon>Eubacteriales</taxon>
        <taxon>Desulfitobacteriaceae</taxon>
        <taxon>Desulfitobacterium</taxon>
    </lineage>
</organism>
<dbReference type="InterPro" id="IPR000182">
    <property type="entry name" value="GNAT_dom"/>
</dbReference>
<name>W0EAD4_9FIRM</name>
<sequence>MSNIRRALPEEAVLLTEIAFRSKAHWGYDLSFMEQCRNDLTIFSDNITNNLVFVIEADGDIVGFYELRGKVPEANLYWLFMDPKVIGCGYGKRLWLHAAEISKGLGFEYMLIKSDPYAEGFYLRMGAKRIGKLPSTAIQGLMLPLLCYQLLVKG</sequence>
<accession>W0EAD4</accession>
<dbReference type="CDD" id="cd04301">
    <property type="entry name" value="NAT_SF"/>
    <property type="match status" value="1"/>
</dbReference>
<evidence type="ECO:0000313" key="2">
    <source>
        <dbReference type="EMBL" id="AHF06159.1"/>
    </source>
</evidence>
<dbReference type="Pfam" id="PF00583">
    <property type="entry name" value="Acetyltransf_1"/>
    <property type="match status" value="1"/>
</dbReference>
<feature type="domain" description="N-acetyltransferase" evidence="1">
    <location>
        <begin position="2"/>
        <end position="148"/>
    </location>
</feature>
<gene>
    <name evidence="2" type="ORF">DESME_03155</name>
</gene>
<protein>
    <submittedName>
        <fullName evidence="2">N-acetyltransferase GCN5</fullName>
    </submittedName>
</protein>
<proteinExistence type="predicted"/>
<dbReference type="InterPro" id="IPR016181">
    <property type="entry name" value="Acyl_CoA_acyltransferase"/>
</dbReference>
<keyword evidence="3" id="KW-1185">Reference proteome</keyword>